<accession>A0A1E5LFX4</accession>
<name>A0A1E5LFX4_9BACI</name>
<protein>
    <recommendedName>
        <fullName evidence="1">YprB ribonuclease H-like domain-containing protein</fullName>
    </recommendedName>
</protein>
<sequence>MSLKSKLKRLKSHMSHVKEIEDNDQIQPIEHIPHLEEWKDFGAKPVYYEGQYIFVRKRNYSITSKHGHHQFSEIFDVFDKWKQTDYDHPLHPQKSSPEELLFFDTETTGLAGTGTTIFLLGCASVTKHEVIVTQYFLPSPSAEVAFYSHFLSDVQDLQHLVTFNGKSFDWPQVKTRHTLLRDLVPHLPPFGHYDLLHASRRLWKGELDNVRLATVEINKLSVTREKDVPGFLAPMIYFDFLKEPNPIGIKGVISHNELDVLSLITLYIEISQKILHLRDVTVHERYEIAKWMESLGAREGAMNSYDKLKGSTYERKATFQQAMLLKKNKEYEKACQAWESIVQQGAFVDETVAIELAKAYEHKFRNYSKAHYYAELAYNNWLKKRRILSTKTTKEQADYMKRLQRLKKKINES</sequence>
<dbReference type="InterPro" id="IPR012337">
    <property type="entry name" value="RNaseH-like_sf"/>
</dbReference>
<gene>
    <name evidence="2" type="ORF">BFG57_14080</name>
</gene>
<keyword evidence="3" id="KW-1185">Reference proteome</keyword>
<dbReference type="SUPFAM" id="SSF53098">
    <property type="entry name" value="Ribonuclease H-like"/>
    <property type="match status" value="1"/>
</dbReference>
<dbReference type="InterPro" id="IPR036397">
    <property type="entry name" value="RNaseH_sf"/>
</dbReference>
<evidence type="ECO:0000259" key="1">
    <source>
        <dbReference type="Pfam" id="PF13482"/>
    </source>
</evidence>
<reference evidence="2 3" key="1">
    <citation type="submission" date="2016-08" db="EMBL/GenBank/DDBJ databases">
        <title>Genome of Bacillus solimangrovi GH2-4.</title>
        <authorList>
            <person name="Lim S."/>
            <person name="Kim B.-C."/>
        </authorList>
    </citation>
    <scope>NUCLEOTIDE SEQUENCE [LARGE SCALE GENOMIC DNA]</scope>
    <source>
        <strain evidence="2 3">GH2-4</strain>
    </source>
</reference>
<dbReference type="Proteomes" id="UP000095209">
    <property type="component" value="Unassembled WGS sequence"/>
</dbReference>
<dbReference type="Pfam" id="PF13482">
    <property type="entry name" value="RNase_H_2"/>
    <property type="match status" value="1"/>
</dbReference>
<dbReference type="STRING" id="1305675.BFG57_14080"/>
<dbReference type="EMBL" id="MJEH01000019">
    <property type="protein sequence ID" value="OEH92988.1"/>
    <property type="molecule type" value="Genomic_DNA"/>
</dbReference>
<dbReference type="InterPro" id="IPR038720">
    <property type="entry name" value="YprB_RNase_H-like_dom"/>
</dbReference>
<dbReference type="Gene3D" id="3.30.420.10">
    <property type="entry name" value="Ribonuclease H-like superfamily/Ribonuclease H"/>
    <property type="match status" value="1"/>
</dbReference>
<comment type="caution">
    <text evidence="2">The sequence shown here is derived from an EMBL/GenBank/DDBJ whole genome shotgun (WGS) entry which is preliminary data.</text>
</comment>
<dbReference type="PANTHER" id="PTHR38462">
    <property type="entry name" value="EXONUCLEASE-LIKE PROTEIN"/>
    <property type="match status" value="1"/>
</dbReference>
<dbReference type="PANTHER" id="PTHR38462:SF1">
    <property type="entry name" value="YPRB RIBONUCLEASE H-LIKE DOMAIN-CONTAINING PROTEIN"/>
    <property type="match status" value="1"/>
</dbReference>
<evidence type="ECO:0000313" key="2">
    <source>
        <dbReference type="EMBL" id="OEH92988.1"/>
    </source>
</evidence>
<organism evidence="2 3">
    <name type="scientific">Bacillus solimangrovi</name>
    <dbReference type="NCBI Taxonomy" id="1305675"/>
    <lineage>
        <taxon>Bacteria</taxon>
        <taxon>Bacillati</taxon>
        <taxon>Bacillota</taxon>
        <taxon>Bacilli</taxon>
        <taxon>Bacillales</taxon>
        <taxon>Bacillaceae</taxon>
        <taxon>Bacillus</taxon>
    </lineage>
</organism>
<feature type="domain" description="YprB ribonuclease H-like" evidence="1">
    <location>
        <begin position="101"/>
        <end position="268"/>
    </location>
</feature>
<dbReference type="AlphaFoldDB" id="A0A1E5LFX4"/>
<dbReference type="RefSeq" id="WP_069716979.1">
    <property type="nucleotide sequence ID" value="NZ_MJEH01000019.1"/>
</dbReference>
<dbReference type="GO" id="GO:0003676">
    <property type="term" value="F:nucleic acid binding"/>
    <property type="evidence" value="ECO:0007669"/>
    <property type="project" value="InterPro"/>
</dbReference>
<evidence type="ECO:0000313" key="3">
    <source>
        <dbReference type="Proteomes" id="UP000095209"/>
    </source>
</evidence>
<proteinExistence type="predicted"/>